<evidence type="ECO:0000313" key="2">
    <source>
        <dbReference type="EMBL" id="PIQ70340.1"/>
    </source>
</evidence>
<keyword evidence="1" id="KW-0472">Membrane</keyword>
<feature type="transmembrane region" description="Helical" evidence="1">
    <location>
        <begin position="91"/>
        <end position="112"/>
    </location>
</feature>
<sequence>MIFVQPAFAQCPVCIVAVGGGLWLAKALGVDDLIASIWIGALTTATAIALADRWKLVKLPKPKISWSVIFYLFTLLYLQISGYLNNPYCKIWGVCKIWLGVTIGTVFLWLGVLLDKYLRSKNNGKVYFPYQKVVAPVVMTILASLIFYFLIC</sequence>
<gene>
    <name evidence="2" type="ORF">COV89_01040</name>
</gene>
<proteinExistence type="predicted"/>
<feature type="transmembrane region" description="Helical" evidence="1">
    <location>
        <begin position="64"/>
        <end position="85"/>
    </location>
</feature>
<dbReference type="EMBL" id="PCVI01000017">
    <property type="protein sequence ID" value="PIQ70340.1"/>
    <property type="molecule type" value="Genomic_DNA"/>
</dbReference>
<reference evidence="2 3" key="1">
    <citation type="submission" date="2017-09" db="EMBL/GenBank/DDBJ databases">
        <title>Depth-based differentiation of microbial function through sediment-hosted aquifers and enrichment of novel symbionts in the deep terrestrial subsurface.</title>
        <authorList>
            <person name="Probst A.J."/>
            <person name="Ladd B."/>
            <person name="Jarett J.K."/>
            <person name="Geller-Mcgrath D.E."/>
            <person name="Sieber C.M."/>
            <person name="Emerson J.B."/>
            <person name="Anantharaman K."/>
            <person name="Thomas B.C."/>
            <person name="Malmstrom R."/>
            <person name="Stieglmeier M."/>
            <person name="Klingl A."/>
            <person name="Woyke T."/>
            <person name="Ryan C.M."/>
            <person name="Banfield J.F."/>
        </authorList>
    </citation>
    <scope>NUCLEOTIDE SEQUENCE [LARGE SCALE GENOMIC DNA]</scope>
    <source>
        <strain evidence="2">CG11_big_fil_rev_8_21_14_0_20_40_12</strain>
    </source>
</reference>
<accession>A0A2H0KGG2</accession>
<organism evidence="2 3">
    <name type="scientific">Candidatus Shapirobacteria bacterium CG11_big_fil_rev_8_21_14_0_20_40_12</name>
    <dbReference type="NCBI Taxonomy" id="1974889"/>
    <lineage>
        <taxon>Bacteria</taxon>
        <taxon>Candidatus Shapironibacteriota</taxon>
    </lineage>
</organism>
<keyword evidence="1" id="KW-0812">Transmembrane</keyword>
<dbReference type="AlphaFoldDB" id="A0A2H0KGG2"/>
<evidence type="ECO:0000313" key="3">
    <source>
        <dbReference type="Proteomes" id="UP000231371"/>
    </source>
</evidence>
<comment type="caution">
    <text evidence="2">The sequence shown here is derived from an EMBL/GenBank/DDBJ whole genome shotgun (WGS) entry which is preliminary data.</text>
</comment>
<dbReference type="Proteomes" id="UP000231371">
    <property type="component" value="Unassembled WGS sequence"/>
</dbReference>
<name>A0A2H0KGG2_9BACT</name>
<feature type="transmembrane region" description="Helical" evidence="1">
    <location>
        <begin position="33"/>
        <end position="52"/>
    </location>
</feature>
<protein>
    <submittedName>
        <fullName evidence="2">Uncharacterized protein</fullName>
    </submittedName>
</protein>
<feature type="transmembrane region" description="Helical" evidence="1">
    <location>
        <begin position="133"/>
        <end position="151"/>
    </location>
</feature>
<keyword evidence="1" id="KW-1133">Transmembrane helix</keyword>
<feature type="transmembrane region" description="Helical" evidence="1">
    <location>
        <begin position="7"/>
        <end position="27"/>
    </location>
</feature>
<evidence type="ECO:0000256" key="1">
    <source>
        <dbReference type="SAM" id="Phobius"/>
    </source>
</evidence>